<evidence type="ECO:0008006" key="3">
    <source>
        <dbReference type="Google" id="ProtNLM"/>
    </source>
</evidence>
<dbReference type="PANTHER" id="PTHR31973">
    <property type="entry name" value="POLYPROTEIN, PUTATIVE-RELATED"/>
    <property type="match status" value="1"/>
</dbReference>
<dbReference type="AlphaFoldDB" id="A0AAD9TEE1"/>
<dbReference type="Proteomes" id="UP001280121">
    <property type="component" value="Unassembled WGS sequence"/>
</dbReference>
<organism evidence="1 2">
    <name type="scientific">Dipteronia dyeriana</name>
    <dbReference type="NCBI Taxonomy" id="168575"/>
    <lineage>
        <taxon>Eukaryota</taxon>
        <taxon>Viridiplantae</taxon>
        <taxon>Streptophyta</taxon>
        <taxon>Embryophyta</taxon>
        <taxon>Tracheophyta</taxon>
        <taxon>Spermatophyta</taxon>
        <taxon>Magnoliopsida</taxon>
        <taxon>eudicotyledons</taxon>
        <taxon>Gunneridae</taxon>
        <taxon>Pentapetalae</taxon>
        <taxon>rosids</taxon>
        <taxon>malvids</taxon>
        <taxon>Sapindales</taxon>
        <taxon>Sapindaceae</taxon>
        <taxon>Hippocastanoideae</taxon>
        <taxon>Acereae</taxon>
        <taxon>Dipteronia</taxon>
    </lineage>
</organism>
<reference evidence="1" key="1">
    <citation type="journal article" date="2023" name="Plant J.">
        <title>Genome sequences and population genomics provide insights into the demographic history, inbreeding, and mutation load of two 'living fossil' tree species of Dipteronia.</title>
        <authorList>
            <person name="Feng Y."/>
            <person name="Comes H.P."/>
            <person name="Chen J."/>
            <person name="Zhu S."/>
            <person name="Lu R."/>
            <person name="Zhang X."/>
            <person name="Li P."/>
            <person name="Qiu J."/>
            <person name="Olsen K.M."/>
            <person name="Qiu Y."/>
        </authorList>
    </citation>
    <scope>NUCLEOTIDE SEQUENCE</scope>
    <source>
        <strain evidence="1">KIB01</strain>
    </source>
</reference>
<name>A0AAD9TEE1_9ROSI</name>
<dbReference type="PANTHER" id="PTHR31973:SF195">
    <property type="entry name" value="MUDR FAMILY TRANSPOSASE"/>
    <property type="match status" value="1"/>
</dbReference>
<evidence type="ECO:0000313" key="2">
    <source>
        <dbReference type="Proteomes" id="UP001280121"/>
    </source>
</evidence>
<sequence>MQRCGRCVQGVSCTAPDMPETFEVRHNVTAYDSDNATTWVIPGVDSYLFGMGRSSTLVAEEPTSMIYKDEGTYFQVRSFVNEHSCPLKEIHYRHQQANAIIIGEVVAPRLQQQDGRLMRPKNINTYMKTMYGIQIMYSASLRGFRRCMRPVIAVNGIHLKGRFGGTMFVAIVQDRNEQVYPIAFGYGDSENNLSWERFLDCLKGALDHIDELVFIYD</sequence>
<comment type="caution">
    <text evidence="1">The sequence shown here is derived from an EMBL/GenBank/DDBJ whole genome shotgun (WGS) entry which is preliminary data.</text>
</comment>
<protein>
    <recommendedName>
        <fullName evidence="3">MULE transposase domain-containing protein</fullName>
    </recommendedName>
</protein>
<keyword evidence="2" id="KW-1185">Reference proteome</keyword>
<gene>
    <name evidence="1" type="ORF">Ddye_029002</name>
</gene>
<evidence type="ECO:0000313" key="1">
    <source>
        <dbReference type="EMBL" id="KAK2634210.1"/>
    </source>
</evidence>
<proteinExistence type="predicted"/>
<dbReference type="EMBL" id="JANJYI010000009">
    <property type="protein sequence ID" value="KAK2634210.1"/>
    <property type="molecule type" value="Genomic_DNA"/>
</dbReference>
<accession>A0AAD9TEE1</accession>